<evidence type="ECO:0000313" key="5">
    <source>
        <dbReference type="EMBL" id="QRF69122.1"/>
    </source>
</evidence>
<dbReference type="InterPro" id="IPR036388">
    <property type="entry name" value="WH-like_DNA-bd_sf"/>
</dbReference>
<dbReference type="PANTHER" id="PTHR43537:SF50">
    <property type="entry name" value="TRANSCRIPTIONAL REGULATORY PROTEIN"/>
    <property type="match status" value="1"/>
</dbReference>
<evidence type="ECO:0000256" key="2">
    <source>
        <dbReference type="ARBA" id="ARBA00023125"/>
    </source>
</evidence>
<dbReference type="SMART" id="SM00895">
    <property type="entry name" value="FCD"/>
    <property type="match status" value="1"/>
</dbReference>
<dbReference type="Pfam" id="PF07729">
    <property type="entry name" value="FCD"/>
    <property type="match status" value="1"/>
</dbReference>
<dbReference type="InterPro" id="IPR000524">
    <property type="entry name" value="Tscrpt_reg_HTH_GntR"/>
</dbReference>
<feature type="domain" description="HTH gntR-type" evidence="4">
    <location>
        <begin position="17"/>
        <end position="84"/>
    </location>
</feature>
<dbReference type="SUPFAM" id="SSF46785">
    <property type="entry name" value="Winged helix' DNA-binding domain"/>
    <property type="match status" value="1"/>
</dbReference>
<dbReference type="PANTHER" id="PTHR43537">
    <property type="entry name" value="TRANSCRIPTIONAL REGULATOR, GNTR FAMILY"/>
    <property type="match status" value="1"/>
</dbReference>
<dbReference type="Pfam" id="PF00392">
    <property type="entry name" value="GntR"/>
    <property type="match status" value="1"/>
</dbReference>
<geneLocation type="plasmid" evidence="5 6">
    <name>p-SCP4</name>
</geneLocation>
<dbReference type="InterPro" id="IPR011711">
    <property type="entry name" value="GntR_C"/>
</dbReference>
<dbReference type="PRINTS" id="PR00035">
    <property type="entry name" value="HTHGNTR"/>
</dbReference>
<keyword evidence="5" id="KW-0614">Plasmid</keyword>
<dbReference type="EMBL" id="CP047170">
    <property type="protein sequence ID" value="QRF69122.1"/>
    <property type="molecule type" value="Genomic_DNA"/>
</dbReference>
<keyword evidence="6" id="KW-1185">Reference proteome</keyword>
<dbReference type="Proteomes" id="UP000596387">
    <property type="component" value="Plasmid p-SCP4"/>
</dbReference>
<dbReference type="InterPro" id="IPR008920">
    <property type="entry name" value="TF_FadR/GntR_C"/>
</dbReference>
<keyword evidence="2" id="KW-0238">DNA-binding</keyword>
<evidence type="ECO:0000256" key="1">
    <source>
        <dbReference type="ARBA" id="ARBA00023015"/>
    </source>
</evidence>
<gene>
    <name evidence="5" type="ORF">GQA70_22470</name>
</gene>
<evidence type="ECO:0000259" key="4">
    <source>
        <dbReference type="PROSITE" id="PS50949"/>
    </source>
</evidence>
<evidence type="ECO:0000313" key="6">
    <source>
        <dbReference type="Proteomes" id="UP000596387"/>
    </source>
</evidence>
<reference evidence="5 6" key="1">
    <citation type="submission" date="2019-12" db="EMBL/GenBank/DDBJ databases">
        <title>Complete Genome Sequence of a Quorum-Sensing Bacterium,Rhodobacteraceae bacterium C31, Isolated from a marine microalgae symbiotic bacteria.</title>
        <authorList>
            <person name="Zhang Y."/>
        </authorList>
    </citation>
    <scope>NUCLEOTIDE SEQUENCE [LARGE SCALE GENOMIC DNA]</scope>
    <source>
        <strain evidence="5 6">C31</strain>
        <plasmid evidence="5 6">p-SCP4</plasmid>
    </source>
</reference>
<evidence type="ECO:0000256" key="3">
    <source>
        <dbReference type="ARBA" id="ARBA00023163"/>
    </source>
</evidence>
<proteinExistence type="predicted"/>
<sequence length="224" mass="25647">MQSRMTQHSEPLAIERLSLHDQIANRIRDMIIEGYLEPGARIDEVGLAEKLGVSRTPFREALRTLAAEGLIVTRRSKGSLVRKFSAEDVRQMLEVLGHIELLAGQLVCERASEDQVADLLALHAQILDRWKARDRMAYYKLNQEFHSFLGQSSGNAVLAETQLNLQARLKRVRFMGNRDPEDWDRAVNEHETMAEALRARDGARLGQAMKQHLDATWERVRHQM</sequence>
<dbReference type="SUPFAM" id="SSF48008">
    <property type="entry name" value="GntR ligand-binding domain-like"/>
    <property type="match status" value="1"/>
</dbReference>
<dbReference type="Gene3D" id="1.20.120.530">
    <property type="entry name" value="GntR ligand-binding domain-like"/>
    <property type="match status" value="1"/>
</dbReference>
<keyword evidence="3" id="KW-0804">Transcription</keyword>
<dbReference type="Gene3D" id="1.10.10.10">
    <property type="entry name" value="Winged helix-like DNA-binding domain superfamily/Winged helix DNA-binding domain"/>
    <property type="match status" value="1"/>
</dbReference>
<name>A0ABX7FFY7_9RHOB</name>
<accession>A0ABX7FFY7</accession>
<protein>
    <submittedName>
        <fullName evidence="5">FCD domain-containing protein</fullName>
    </submittedName>
</protein>
<dbReference type="InterPro" id="IPR036390">
    <property type="entry name" value="WH_DNA-bd_sf"/>
</dbReference>
<dbReference type="CDD" id="cd07377">
    <property type="entry name" value="WHTH_GntR"/>
    <property type="match status" value="1"/>
</dbReference>
<keyword evidence="1" id="KW-0805">Transcription regulation</keyword>
<organism evidence="5 6">
    <name type="scientific">Ponticoccus alexandrii</name>
    <dbReference type="NCBI Taxonomy" id="1943633"/>
    <lineage>
        <taxon>Bacteria</taxon>
        <taxon>Pseudomonadati</taxon>
        <taxon>Pseudomonadota</taxon>
        <taxon>Alphaproteobacteria</taxon>
        <taxon>Rhodobacterales</taxon>
        <taxon>Roseobacteraceae</taxon>
        <taxon>Ponticoccus</taxon>
    </lineage>
</organism>
<dbReference type="PROSITE" id="PS50949">
    <property type="entry name" value="HTH_GNTR"/>
    <property type="match status" value="1"/>
</dbReference>
<dbReference type="SMART" id="SM00345">
    <property type="entry name" value="HTH_GNTR"/>
    <property type="match status" value="1"/>
</dbReference>